<proteinExistence type="predicted"/>
<reference evidence="1 2" key="1">
    <citation type="submission" date="2012-05" db="EMBL/GenBank/DDBJ databases">
        <title>Complete genome sequence of a Streptococcus dysgalactiae subsp. equisimilis strain possessing Lancefield's group A antigen.</title>
        <authorList>
            <person name="Luetticken R."/>
            <person name="Bruellhoff K."/>
            <person name="Van der Linden M."/>
            <person name="Peltroche-Llacsahuanga H."/>
            <person name="Blom J."/>
            <person name="Weber-Lehmann J."/>
            <person name="Ferretti J.J."/>
            <person name="McShan W.M."/>
        </authorList>
    </citation>
    <scope>NUCLEOTIDE SEQUENCE [LARGE SCALE GENOMIC DNA]</scope>
    <source>
        <strain evidence="1 2">AC-2713</strain>
    </source>
</reference>
<dbReference type="Proteomes" id="UP000009215">
    <property type="component" value="Chromosome"/>
</dbReference>
<name>A0AB33R518_STREQ</name>
<protein>
    <submittedName>
        <fullName evidence="1">Uncharacterized protein</fullName>
    </submittedName>
</protein>
<dbReference type="AlphaFoldDB" id="A0AB33R518"/>
<gene>
    <name evidence="1" type="ORF">SDSE_0321</name>
</gene>
<accession>A0AB33R518</accession>
<dbReference type="EMBL" id="HE858529">
    <property type="protein sequence ID" value="CCI61832.1"/>
    <property type="molecule type" value="Genomic_DNA"/>
</dbReference>
<dbReference type="KEGG" id="sdc:SDSE_0321"/>
<organism evidence="1 2">
    <name type="scientific">Streptococcus dysgalactiae subsp. equisimilis AC-2713</name>
    <dbReference type="NCBI Taxonomy" id="759913"/>
    <lineage>
        <taxon>Bacteria</taxon>
        <taxon>Bacillati</taxon>
        <taxon>Bacillota</taxon>
        <taxon>Bacilli</taxon>
        <taxon>Lactobacillales</taxon>
        <taxon>Streptococcaceae</taxon>
        <taxon>Streptococcus</taxon>
    </lineage>
</organism>
<evidence type="ECO:0000313" key="2">
    <source>
        <dbReference type="Proteomes" id="UP000009215"/>
    </source>
</evidence>
<sequence>MTYRILFGLPVEMLKLANFNLKFGDLSLESIFEKKSKKVVDKVSKS</sequence>
<evidence type="ECO:0000313" key="1">
    <source>
        <dbReference type="EMBL" id="CCI61832.1"/>
    </source>
</evidence>